<evidence type="ECO:0000256" key="2">
    <source>
        <dbReference type="ARBA" id="ARBA00004604"/>
    </source>
</evidence>
<keyword evidence="6" id="KW-0547">Nucleotide-binding</keyword>
<keyword evidence="9" id="KW-0067">ATP-binding</keyword>
<dbReference type="InterPro" id="IPR011545">
    <property type="entry name" value="DEAD/DEAH_box_helicase_dom"/>
</dbReference>
<dbReference type="SUPFAM" id="SSF52540">
    <property type="entry name" value="P-loop containing nucleoside triphosphate hydrolases"/>
    <property type="match status" value="2"/>
</dbReference>
<evidence type="ECO:0000256" key="5">
    <source>
        <dbReference type="ARBA" id="ARBA00022490"/>
    </source>
</evidence>
<dbReference type="PROSITE" id="PS51192">
    <property type="entry name" value="HELICASE_ATP_BIND_1"/>
    <property type="match status" value="1"/>
</dbReference>
<dbReference type="InterPro" id="IPR027417">
    <property type="entry name" value="P-loop_NTPase"/>
</dbReference>
<evidence type="ECO:0000256" key="4">
    <source>
        <dbReference type="ARBA" id="ARBA00012552"/>
    </source>
</evidence>
<comment type="similarity">
    <text evidence="3">Belongs to the DEAD box helicase family. DDX21/DDX50 subfamily.</text>
</comment>
<dbReference type="Pfam" id="PF08152">
    <property type="entry name" value="GUCT"/>
    <property type="match status" value="1"/>
</dbReference>
<dbReference type="InterPro" id="IPR050079">
    <property type="entry name" value="DEAD_box_RNA_helicase"/>
</dbReference>
<organism evidence="14 15">
    <name type="scientific">Myripristis murdjan</name>
    <name type="common">pinecone soldierfish</name>
    <dbReference type="NCBI Taxonomy" id="586833"/>
    <lineage>
        <taxon>Eukaryota</taxon>
        <taxon>Metazoa</taxon>
        <taxon>Chordata</taxon>
        <taxon>Craniata</taxon>
        <taxon>Vertebrata</taxon>
        <taxon>Euteleostomi</taxon>
        <taxon>Actinopterygii</taxon>
        <taxon>Neopterygii</taxon>
        <taxon>Teleostei</taxon>
        <taxon>Neoteleostei</taxon>
        <taxon>Acanthomorphata</taxon>
        <taxon>Holocentriformes</taxon>
        <taxon>Holocentridae</taxon>
        <taxon>Myripristis</taxon>
    </lineage>
</organism>
<dbReference type="Ensembl" id="ENSMMDT00005018244.1">
    <property type="protein sequence ID" value="ENSMMDP00005017801.1"/>
    <property type="gene ID" value="ENSMMDG00005008901.1"/>
</dbReference>
<proteinExistence type="inferred from homology"/>
<keyword evidence="8" id="KW-0347">Helicase</keyword>
<dbReference type="InterPro" id="IPR014001">
    <property type="entry name" value="Helicase_ATP-bd"/>
</dbReference>
<dbReference type="CDD" id="cd12936">
    <property type="entry name" value="GUCT_RHII_Gualpha_beta"/>
    <property type="match status" value="1"/>
</dbReference>
<dbReference type="Pfam" id="PF26142">
    <property type="entry name" value="DD_DDX21-DDX50"/>
    <property type="match status" value="1"/>
</dbReference>
<keyword evidence="5" id="KW-0963">Cytoplasm</keyword>
<dbReference type="InterPro" id="IPR059027">
    <property type="entry name" value="DD_DDX21-DDX50"/>
</dbReference>
<dbReference type="EC" id="3.6.4.13" evidence="4"/>
<evidence type="ECO:0000256" key="3">
    <source>
        <dbReference type="ARBA" id="ARBA00006517"/>
    </source>
</evidence>
<evidence type="ECO:0000256" key="7">
    <source>
        <dbReference type="ARBA" id="ARBA00022801"/>
    </source>
</evidence>
<dbReference type="FunFam" id="3.40.50.300:FF:000666">
    <property type="entry name" value="ATP-dependent RNA helicase DDX50"/>
    <property type="match status" value="1"/>
</dbReference>
<protein>
    <recommendedName>
        <fullName evidence="4">RNA helicase</fullName>
        <ecNumber evidence="4">3.6.4.13</ecNumber>
    </recommendedName>
</protein>
<comment type="subcellular location">
    <subcellularLocation>
        <location evidence="1">Cytoplasm</location>
    </subcellularLocation>
    <subcellularLocation>
        <location evidence="2">Nucleus</location>
        <location evidence="2">Nucleolus</location>
    </subcellularLocation>
</comment>
<evidence type="ECO:0000256" key="11">
    <source>
        <dbReference type="ARBA" id="ARBA00023242"/>
    </source>
</evidence>
<dbReference type="GO" id="GO:0003723">
    <property type="term" value="F:RNA binding"/>
    <property type="evidence" value="ECO:0007669"/>
    <property type="project" value="UniProtKB-KW"/>
</dbReference>
<dbReference type="SMART" id="SM00487">
    <property type="entry name" value="DEXDc"/>
    <property type="match status" value="1"/>
</dbReference>
<evidence type="ECO:0000313" key="14">
    <source>
        <dbReference type="Ensembl" id="ENSMMDP00005017801.1"/>
    </source>
</evidence>
<keyword evidence="7" id="KW-0378">Hydrolase</keyword>
<reference evidence="14" key="2">
    <citation type="submission" date="2025-09" db="UniProtKB">
        <authorList>
            <consortium name="Ensembl"/>
        </authorList>
    </citation>
    <scope>IDENTIFICATION</scope>
</reference>
<dbReference type="GO" id="GO:0003724">
    <property type="term" value="F:RNA helicase activity"/>
    <property type="evidence" value="ECO:0007669"/>
    <property type="project" value="UniProtKB-EC"/>
</dbReference>
<dbReference type="CDD" id="cd18787">
    <property type="entry name" value="SF2_C_DEAD"/>
    <property type="match status" value="1"/>
</dbReference>
<dbReference type="PANTHER" id="PTHR47959:SF19">
    <property type="entry name" value="NUCLEOLAR RNA HELICASE 2-A"/>
    <property type="match status" value="1"/>
</dbReference>
<dbReference type="Pfam" id="PF00271">
    <property type="entry name" value="Helicase_C"/>
    <property type="match status" value="1"/>
</dbReference>
<feature type="domain" description="Helicase C-terminal" evidence="13">
    <location>
        <begin position="303"/>
        <end position="440"/>
    </location>
</feature>
<evidence type="ECO:0000256" key="9">
    <source>
        <dbReference type="ARBA" id="ARBA00022840"/>
    </source>
</evidence>
<evidence type="ECO:0000256" key="6">
    <source>
        <dbReference type="ARBA" id="ARBA00022741"/>
    </source>
</evidence>
<dbReference type="InterPro" id="IPR035979">
    <property type="entry name" value="RBD_domain_sf"/>
</dbReference>
<dbReference type="SMART" id="SM00490">
    <property type="entry name" value="HELICc"/>
    <property type="match status" value="1"/>
</dbReference>
<dbReference type="GeneTree" id="ENSGT00940000155043"/>
<dbReference type="InterPro" id="IPR012562">
    <property type="entry name" value="GUCT"/>
</dbReference>
<reference evidence="14" key="1">
    <citation type="submission" date="2025-08" db="UniProtKB">
        <authorList>
            <consortium name="Ensembl"/>
        </authorList>
    </citation>
    <scope>IDENTIFICATION</scope>
</reference>
<evidence type="ECO:0000256" key="1">
    <source>
        <dbReference type="ARBA" id="ARBA00004496"/>
    </source>
</evidence>
<gene>
    <name evidence="14" type="primary">DDX21</name>
    <name evidence="14" type="synonym">LOC115356781</name>
</gene>
<dbReference type="GO" id="GO:0016787">
    <property type="term" value="F:hydrolase activity"/>
    <property type="evidence" value="ECO:0007669"/>
    <property type="project" value="UniProtKB-KW"/>
</dbReference>
<evidence type="ECO:0000256" key="8">
    <source>
        <dbReference type="ARBA" id="ARBA00022806"/>
    </source>
</evidence>
<dbReference type="InterPro" id="IPR001650">
    <property type="entry name" value="Helicase_C-like"/>
</dbReference>
<dbReference type="Gene3D" id="3.30.70.2280">
    <property type="match status" value="1"/>
</dbReference>
<keyword evidence="15" id="KW-1185">Reference proteome</keyword>
<feature type="domain" description="Helicase ATP-binding" evidence="12">
    <location>
        <begin position="91"/>
        <end position="270"/>
    </location>
</feature>
<name>A0A667Y8Z9_9TELE</name>
<dbReference type="Gene3D" id="3.40.50.300">
    <property type="entry name" value="P-loop containing nucleotide triphosphate hydrolases"/>
    <property type="match status" value="2"/>
</dbReference>
<dbReference type="GO" id="GO:0005524">
    <property type="term" value="F:ATP binding"/>
    <property type="evidence" value="ECO:0007669"/>
    <property type="project" value="UniProtKB-KW"/>
</dbReference>
<keyword evidence="11" id="KW-0539">Nucleus</keyword>
<evidence type="ECO:0000256" key="10">
    <source>
        <dbReference type="ARBA" id="ARBA00022884"/>
    </source>
</evidence>
<dbReference type="PANTHER" id="PTHR47959">
    <property type="entry name" value="ATP-DEPENDENT RNA HELICASE RHLE-RELATED"/>
    <property type="match status" value="1"/>
</dbReference>
<dbReference type="Proteomes" id="UP000472263">
    <property type="component" value="Unassembled WGS sequence"/>
</dbReference>
<dbReference type="AlphaFoldDB" id="A0A667Y8Z9"/>
<dbReference type="SUPFAM" id="SSF54928">
    <property type="entry name" value="RNA-binding domain, RBD"/>
    <property type="match status" value="1"/>
</dbReference>
<accession>A0A667Y8Z9</accession>
<dbReference type="GO" id="GO:0005829">
    <property type="term" value="C:cytosol"/>
    <property type="evidence" value="ECO:0007669"/>
    <property type="project" value="TreeGrafter"/>
</dbReference>
<sequence length="614" mass="68231">MFQSTDLLQSKKTSDSYKCLQGLPWDTFLLFAERLRCTQVSQNKRKGTFICIETPEQREGAFSNFRISQGTIERLKARGVSYLFDIQVKTFNPVYDGKDVVGQARTGTGKTFSFAIPLVEKLQGDTGERSRGRAPKVFWCWLQPELAIQVAKDFKDISKRLSISCFYGGSSYNPQIDAIRNGIDILVGTPGRIKDHLQNNKLDLSKLKHVVLDEVDQMLDMGFAEQVEEILSASYKKDSESNPQTLLFSATCPPWVYDVAKKYMRKEYQHVDLIGKKTQKAATTVEHLAIACHWSQRAAVIGDVIQVYSGSHGRSIVFCETKKEANELSMNASIKQGAQSLHGDIPQKQRELTLKGFRNGSFEVLVATNVAARGLDIPEVDGGSDVESYIHRSGRTGRAGRTGKTKLKDAVRFLDSVPVTAIGYFRASAEKLIEERGAVDALAAALAHISGATSLEQRSLLNSDAGYTTLQLVCSQEMHNLGYAWRTIKDQLGEDMENHIHRMTFLKGKTGVCFDVPADKVKHIQETWKDGRRWQLTVATELPELEEKQFSNPVTKALAVVTVVTDEEASEVEGGEILEETAVEEMGSATAVVAITTTQQRGGQKRSFSQAFDY</sequence>
<keyword evidence="10" id="KW-0694">RNA-binding</keyword>
<dbReference type="PROSITE" id="PS51194">
    <property type="entry name" value="HELICASE_CTER"/>
    <property type="match status" value="1"/>
</dbReference>
<evidence type="ECO:0000259" key="12">
    <source>
        <dbReference type="PROSITE" id="PS51192"/>
    </source>
</evidence>
<evidence type="ECO:0000313" key="15">
    <source>
        <dbReference type="Proteomes" id="UP000472263"/>
    </source>
</evidence>
<dbReference type="Pfam" id="PF00270">
    <property type="entry name" value="DEAD"/>
    <property type="match status" value="1"/>
</dbReference>
<evidence type="ECO:0000259" key="13">
    <source>
        <dbReference type="PROSITE" id="PS51194"/>
    </source>
</evidence>
<dbReference type="GO" id="GO:0005730">
    <property type="term" value="C:nucleolus"/>
    <property type="evidence" value="ECO:0007669"/>
    <property type="project" value="UniProtKB-SubCell"/>
</dbReference>